<dbReference type="Pfam" id="PF01575">
    <property type="entry name" value="MaoC_dehydratas"/>
    <property type="match status" value="1"/>
</dbReference>
<sequence>MSQEMQAIGVGQELPSLVKEEITHVQLVKYAGASGDFNPIHTVVPIGEKAGLGGVIAHGMLIMGFAGQAITTWFPRKNLRRFKVRFVAMTRPGEEITVNGKVMERITVGGESRLLCEVMAQNSNGEVKLKGEFEVAEEEKGQ</sequence>
<dbReference type="Proteomes" id="UP000217785">
    <property type="component" value="Unassembled WGS sequence"/>
</dbReference>
<accession>A0A292YIB2</accession>
<name>A0A292YIB2_9BACL</name>
<keyword evidence="1" id="KW-1133">Transmembrane helix</keyword>
<keyword evidence="4" id="KW-1185">Reference proteome</keyword>
<evidence type="ECO:0000313" key="3">
    <source>
        <dbReference type="EMBL" id="GAX88443.1"/>
    </source>
</evidence>
<dbReference type="InterPro" id="IPR029069">
    <property type="entry name" value="HotDog_dom_sf"/>
</dbReference>
<dbReference type="SUPFAM" id="SSF54637">
    <property type="entry name" value="Thioesterase/thiol ester dehydrase-isomerase"/>
    <property type="match status" value="1"/>
</dbReference>
<dbReference type="InterPro" id="IPR002539">
    <property type="entry name" value="MaoC-like_dom"/>
</dbReference>
<dbReference type="EMBL" id="BDUF01000003">
    <property type="protein sequence ID" value="GAX88443.1"/>
    <property type="molecule type" value="Genomic_DNA"/>
</dbReference>
<keyword evidence="1" id="KW-0472">Membrane</keyword>
<dbReference type="PANTHER" id="PTHR43841:SF3">
    <property type="entry name" value="(3R)-HYDROXYACYL-ACP DEHYDRATASE SUBUNIT HADB"/>
    <property type="match status" value="1"/>
</dbReference>
<evidence type="ECO:0000313" key="4">
    <source>
        <dbReference type="Proteomes" id="UP000217785"/>
    </source>
</evidence>
<dbReference type="RefSeq" id="WP_231705621.1">
    <property type="nucleotide sequence ID" value="NZ_BDUF01000003.1"/>
</dbReference>
<reference evidence="4" key="1">
    <citation type="submission" date="2017-07" db="EMBL/GenBank/DDBJ databases">
        <title>Draft genome sequence of Effusibacillus lacus strain skLN1.</title>
        <authorList>
            <person name="Watanabe M."/>
            <person name="Kojima H."/>
            <person name="Fukui M."/>
        </authorList>
    </citation>
    <scope>NUCLEOTIDE SEQUENCE [LARGE SCALE GENOMIC DNA]</scope>
    <source>
        <strain evidence="4">skLN1</strain>
    </source>
</reference>
<feature type="transmembrane region" description="Helical" evidence="1">
    <location>
        <begin position="55"/>
        <end position="75"/>
    </location>
</feature>
<dbReference type="AlphaFoldDB" id="A0A292YIB2"/>
<dbReference type="PANTHER" id="PTHR43841">
    <property type="entry name" value="3-HYDROXYACYL-THIOESTER DEHYDRATASE HTDX-RELATED"/>
    <property type="match status" value="1"/>
</dbReference>
<comment type="caution">
    <text evidence="3">The sequence shown here is derived from an EMBL/GenBank/DDBJ whole genome shotgun (WGS) entry which is preliminary data.</text>
</comment>
<gene>
    <name evidence="3" type="ORF">EFBL_0052</name>
</gene>
<organism evidence="3 4">
    <name type="scientific">Effusibacillus lacus</name>
    <dbReference type="NCBI Taxonomy" id="1348429"/>
    <lineage>
        <taxon>Bacteria</taxon>
        <taxon>Bacillati</taxon>
        <taxon>Bacillota</taxon>
        <taxon>Bacilli</taxon>
        <taxon>Bacillales</taxon>
        <taxon>Alicyclobacillaceae</taxon>
        <taxon>Effusibacillus</taxon>
    </lineage>
</organism>
<evidence type="ECO:0000259" key="2">
    <source>
        <dbReference type="Pfam" id="PF01575"/>
    </source>
</evidence>
<evidence type="ECO:0000256" key="1">
    <source>
        <dbReference type="SAM" id="Phobius"/>
    </source>
</evidence>
<dbReference type="Gene3D" id="3.10.129.10">
    <property type="entry name" value="Hotdog Thioesterase"/>
    <property type="match status" value="1"/>
</dbReference>
<proteinExistence type="predicted"/>
<protein>
    <submittedName>
        <fullName evidence="3">3-hydroxyacyl-ACP dehydratase</fullName>
    </submittedName>
</protein>
<keyword evidence="1" id="KW-0812">Transmembrane</keyword>
<feature type="domain" description="MaoC-like" evidence="2">
    <location>
        <begin position="18"/>
        <end position="106"/>
    </location>
</feature>